<evidence type="ECO:0000259" key="6">
    <source>
        <dbReference type="Pfam" id="PF06271"/>
    </source>
</evidence>
<reference evidence="7" key="1">
    <citation type="submission" date="2021-10" db="EMBL/GenBank/DDBJ databases">
        <title>Novel species in genus Arthrobacter.</title>
        <authorList>
            <person name="Liu Y."/>
        </authorList>
    </citation>
    <scope>NUCLEOTIDE SEQUENCE</scope>
    <source>
        <strain evidence="9">zg-Y462</strain>
        <strain evidence="7">Zg-Y462</strain>
    </source>
</reference>
<dbReference type="Pfam" id="PF06271">
    <property type="entry name" value="RDD"/>
    <property type="match status" value="1"/>
</dbReference>
<feature type="transmembrane region" description="Helical" evidence="5">
    <location>
        <begin position="106"/>
        <end position="131"/>
    </location>
</feature>
<gene>
    <name evidence="7" type="ORF">LJ755_09345</name>
    <name evidence="8" type="ORF">MUK71_04970</name>
</gene>
<protein>
    <submittedName>
        <fullName evidence="7">RDD family protein</fullName>
    </submittedName>
</protein>
<dbReference type="EMBL" id="JAJFZT010000006">
    <property type="protein sequence ID" value="MCC3272934.1"/>
    <property type="molecule type" value="Genomic_DNA"/>
</dbReference>
<keyword evidence="2 5" id="KW-0812">Transmembrane</keyword>
<evidence type="ECO:0000256" key="5">
    <source>
        <dbReference type="SAM" id="Phobius"/>
    </source>
</evidence>
<evidence type="ECO:0000256" key="2">
    <source>
        <dbReference type="ARBA" id="ARBA00022692"/>
    </source>
</evidence>
<evidence type="ECO:0000313" key="9">
    <source>
        <dbReference type="Proteomes" id="UP000829758"/>
    </source>
</evidence>
<feature type="transmembrane region" description="Helical" evidence="5">
    <location>
        <begin position="20"/>
        <end position="43"/>
    </location>
</feature>
<feature type="domain" description="RDD" evidence="6">
    <location>
        <begin position="17"/>
        <end position="144"/>
    </location>
</feature>
<dbReference type="RefSeq" id="WP_227928898.1">
    <property type="nucleotide sequence ID" value="NZ_CP094984.1"/>
</dbReference>
<dbReference type="PANTHER" id="PTHR38480">
    <property type="entry name" value="SLR0254 PROTEIN"/>
    <property type="match status" value="1"/>
</dbReference>
<keyword evidence="3 5" id="KW-1133">Transmembrane helix</keyword>
<keyword evidence="9" id="KW-1185">Reference proteome</keyword>
<dbReference type="AlphaFoldDB" id="A0A9X1M7Q1"/>
<dbReference type="InterPro" id="IPR010432">
    <property type="entry name" value="RDD"/>
</dbReference>
<evidence type="ECO:0000313" key="7">
    <source>
        <dbReference type="EMBL" id="MCC3272934.1"/>
    </source>
</evidence>
<evidence type="ECO:0000256" key="3">
    <source>
        <dbReference type="ARBA" id="ARBA00022989"/>
    </source>
</evidence>
<dbReference type="GO" id="GO:0016020">
    <property type="term" value="C:membrane"/>
    <property type="evidence" value="ECO:0007669"/>
    <property type="project" value="UniProtKB-SubCell"/>
</dbReference>
<proteinExistence type="predicted"/>
<evidence type="ECO:0000256" key="1">
    <source>
        <dbReference type="ARBA" id="ARBA00004141"/>
    </source>
</evidence>
<dbReference type="EMBL" id="CP094984">
    <property type="protein sequence ID" value="UON92987.1"/>
    <property type="molecule type" value="Genomic_DNA"/>
</dbReference>
<evidence type="ECO:0000256" key="4">
    <source>
        <dbReference type="ARBA" id="ARBA00023136"/>
    </source>
</evidence>
<dbReference type="Proteomes" id="UP001155145">
    <property type="component" value="Unassembled WGS sequence"/>
</dbReference>
<comment type="subcellular location">
    <subcellularLocation>
        <location evidence="1">Membrane</location>
        <topology evidence="1">Multi-pass membrane protein</topology>
    </subcellularLocation>
</comment>
<evidence type="ECO:0000313" key="8">
    <source>
        <dbReference type="EMBL" id="UON92987.1"/>
    </source>
</evidence>
<accession>A0A9X1M7Q1</accession>
<organism evidence="7 10">
    <name type="scientific">Arthrobacter zhangbolii</name>
    <dbReference type="NCBI Taxonomy" id="2886936"/>
    <lineage>
        <taxon>Bacteria</taxon>
        <taxon>Bacillati</taxon>
        <taxon>Actinomycetota</taxon>
        <taxon>Actinomycetes</taxon>
        <taxon>Micrococcales</taxon>
        <taxon>Micrococcaceae</taxon>
        <taxon>Arthrobacter</taxon>
    </lineage>
</organism>
<sequence>MSTIVTGEAVVLELRPAGFAARMLSAIIDVVAQVTVFIGLMLLVGNAVAESDPALARTLSLALVVLMFVAVPAGVETLTRGKSLGRLAMGLRIVRDDGGSVRFRHAFIRAITAVLEIYLLAGSLAFTVALFNNRSKRLGDILAGTYALRDRVVAPLPPLVHTPPELEPWADLADMGRLPDGLSRRISRFLAQSGRMAAPARTALATELAAETSAFISPQPPAGTHPEAYLRAVMAERRDRDYVRLDRQREQTEALAARLHRMPFSD</sequence>
<keyword evidence="4 5" id="KW-0472">Membrane</keyword>
<dbReference type="Proteomes" id="UP000829758">
    <property type="component" value="Chromosome"/>
</dbReference>
<feature type="transmembrane region" description="Helical" evidence="5">
    <location>
        <begin position="55"/>
        <end position="75"/>
    </location>
</feature>
<name>A0A9X1M7Q1_9MICC</name>
<evidence type="ECO:0000313" key="10">
    <source>
        <dbReference type="Proteomes" id="UP001155145"/>
    </source>
</evidence>
<dbReference type="PANTHER" id="PTHR38480:SF1">
    <property type="entry name" value="SLR0254 PROTEIN"/>
    <property type="match status" value="1"/>
</dbReference>